<dbReference type="SUPFAM" id="SSF52374">
    <property type="entry name" value="Nucleotidylyl transferase"/>
    <property type="match status" value="1"/>
</dbReference>
<gene>
    <name evidence="1" type="ORF">METZ01_LOCUS183298</name>
</gene>
<dbReference type="GO" id="GO:0005737">
    <property type="term" value="C:cytoplasm"/>
    <property type="evidence" value="ECO:0007669"/>
    <property type="project" value="TreeGrafter"/>
</dbReference>
<dbReference type="EMBL" id="UINC01036453">
    <property type="protein sequence ID" value="SVB30444.1"/>
    <property type="molecule type" value="Genomic_DNA"/>
</dbReference>
<dbReference type="GO" id="GO:0000309">
    <property type="term" value="F:nicotinamide-nucleotide adenylyltransferase activity"/>
    <property type="evidence" value="ECO:0007669"/>
    <property type="project" value="TreeGrafter"/>
</dbReference>
<evidence type="ECO:0008006" key="2">
    <source>
        <dbReference type="Google" id="ProtNLM"/>
    </source>
</evidence>
<dbReference type="PANTHER" id="PTHR31285">
    <property type="entry name" value="NICOTINAMIDE MONONUCLEOTIDE ADENYLYLTRANSFERASE"/>
    <property type="match status" value="1"/>
</dbReference>
<reference evidence="1" key="1">
    <citation type="submission" date="2018-05" db="EMBL/GenBank/DDBJ databases">
        <authorList>
            <person name="Lanie J.A."/>
            <person name="Ng W.-L."/>
            <person name="Kazmierczak K.M."/>
            <person name="Andrzejewski T.M."/>
            <person name="Davidsen T.M."/>
            <person name="Wayne K.J."/>
            <person name="Tettelin H."/>
            <person name="Glass J.I."/>
            <person name="Rusch D."/>
            <person name="Podicherti R."/>
            <person name="Tsui H.-C.T."/>
            <person name="Winkler M.E."/>
        </authorList>
    </citation>
    <scope>NUCLEOTIDE SEQUENCE</scope>
</reference>
<evidence type="ECO:0000313" key="1">
    <source>
        <dbReference type="EMBL" id="SVB30444.1"/>
    </source>
</evidence>
<accession>A0A382CXC7</accession>
<proteinExistence type="predicted"/>
<dbReference type="GO" id="GO:0005634">
    <property type="term" value="C:nucleus"/>
    <property type="evidence" value="ECO:0007669"/>
    <property type="project" value="TreeGrafter"/>
</dbReference>
<dbReference type="AlphaFoldDB" id="A0A382CXC7"/>
<protein>
    <recommendedName>
        <fullName evidence="2">Nicotinate-nucleotide adenylyltransferase</fullName>
    </recommendedName>
</protein>
<name>A0A382CXC7_9ZZZZ</name>
<sequence>MSGTEPPPSTRQKALAINLATELYGTFSEIGAGQEVARWFFKVGGASGTIAKTMSAYDMTISDVIYGKTQRYVSQRRLEKMLHREFDLLVKRLTPERGSSTRFFSFADTVKAKSYSVESDSHGWMGISFQHKPKARPSVIIIHLRMLNQENIQQQEALGIIGVNLVYGAMLLFEQPEKLIHSLIDALSPGRIEVDMIRFNGPAFRGVDNRLMSLQLVQQGLADAAIFKANGEVVQPSEILRKRAVLVERGSFRPVTKVSVDMLKCALSQFNREYNMKGEKPLVILEMTLHNLNDKGKIDYQDFLDRTDLLGTLGNPVLISNYDTHYRLASFLFRHTHKPIGLVMGVPTLREVFDEKNYTHLKGGILESFGRLFKNDLKLFIYPLLEKGKKEPVTMDHLQVLPHLQHLFAYLRENRNILGIEGYARAYLSIFSRDVLAHIKKGKLGWEKTLPPLVAEMIKKKKLFGYKRQSIKNR</sequence>
<dbReference type="GO" id="GO:0016887">
    <property type="term" value="F:ATP hydrolysis activity"/>
    <property type="evidence" value="ECO:0007669"/>
    <property type="project" value="TreeGrafter"/>
</dbReference>
<dbReference type="PANTHER" id="PTHR31285:SF0">
    <property type="entry name" value="NICOTINAMIDE MONONUCLEOTIDE ADENYLYLTRANSFERASE"/>
    <property type="match status" value="1"/>
</dbReference>
<organism evidence="1">
    <name type="scientific">marine metagenome</name>
    <dbReference type="NCBI Taxonomy" id="408172"/>
    <lineage>
        <taxon>unclassified sequences</taxon>
        <taxon>metagenomes</taxon>
        <taxon>ecological metagenomes</taxon>
    </lineage>
</organism>